<comment type="caution">
    <text evidence="2">The sequence shown here is derived from an EMBL/GenBank/DDBJ whole genome shotgun (WGS) entry which is preliminary data.</text>
</comment>
<keyword evidence="1" id="KW-0472">Membrane</keyword>
<dbReference type="PANTHER" id="PTHR34781:SF2">
    <property type="entry name" value="TRANSMEMBRANE PROTEIN"/>
    <property type="match status" value="1"/>
</dbReference>
<reference evidence="2" key="1">
    <citation type="submission" date="2022-04" db="EMBL/GenBank/DDBJ databases">
        <title>Carnegiea gigantea Genome sequencing and assembly v2.</title>
        <authorList>
            <person name="Copetti D."/>
            <person name="Sanderson M.J."/>
            <person name="Burquez A."/>
            <person name="Wojciechowski M.F."/>
        </authorList>
    </citation>
    <scope>NUCLEOTIDE SEQUENCE</scope>
    <source>
        <strain evidence="2">SGP5-SGP5p</strain>
        <tissue evidence="2">Aerial part</tissue>
    </source>
</reference>
<protein>
    <submittedName>
        <fullName evidence="2">Uncharacterized protein</fullName>
    </submittedName>
</protein>
<name>A0A9Q1GNA5_9CARY</name>
<dbReference type="AlphaFoldDB" id="A0A9Q1GNA5"/>
<dbReference type="OrthoDB" id="1936751at2759"/>
<keyword evidence="1" id="KW-1133">Transmembrane helix</keyword>
<evidence type="ECO:0000313" key="2">
    <source>
        <dbReference type="EMBL" id="KAJ8422145.1"/>
    </source>
</evidence>
<organism evidence="2 3">
    <name type="scientific">Carnegiea gigantea</name>
    <dbReference type="NCBI Taxonomy" id="171969"/>
    <lineage>
        <taxon>Eukaryota</taxon>
        <taxon>Viridiplantae</taxon>
        <taxon>Streptophyta</taxon>
        <taxon>Embryophyta</taxon>
        <taxon>Tracheophyta</taxon>
        <taxon>Spermatophyta</taxon>
        <taxon>Magnoliopsida</taxon>
        <taxon>eudicotyledons</taxon>
        <taxon>Gunneridae</taxon>
        <taxon>Pentapetalae</taxon>
        <taxon>Caryophyllales</taxon>
        <taxon>Cactineae</taxon>
        <taxon>Cactaceae</taxon>
        <taxon>Cactoideae</taxon>
        <taxon>Echinocereeae</taxon>
        <taxon>Carnegiea</taxon>
    </lineage>
</organism>
<keyword evidence="1" id="KW-0812">Transmembrane</keyword>
<dbReference type="Proteomes" id="UP001153076">
    <property type="component" value="Unassembled WGS sequence"/>
</dbReference>
<gene>
    <name evidence="2" type="ORF">Cgig2_001938</name>
</gene>
<feature type="transmembrane region" description="Helical" evidence="1">
    <location>
        <begin position="100"/>
        <end position="117"/>
    </location>
</feature>
<sequence>MRRAEDHPQSRVLYELCSMIIQILRCPSPVAIPFPAIYSPENASSSSPMRRHEVSYSPGPSPVSLHSSPASFGLLFLGISLALMMFGSVTFLIGFILMPWIVGLVLIFYFAGILFNLSHLGRSFLCWALHAQDVAVPPPIDVNKLQVLGKIFHVQNKNLKGHTVNFFQTLLGKEESVQITEEKLDEDALMHNSSHLTEAGGKTTAML</sequence>
<dbReference type="EMBL" id="JAKOGI010002376">
    <property type="protein sequence ID" value="KAJ8422145.1"/>
    <property type="molecule type" value="Genomic_DNA"/>
</dbReference>
<feature type="transmembrane region" description="Helical" evidence="1">
    <location>
        <begin position="72"/>
        <end position="94"/>
    </location>
</feature>
<keyword evidence="3" id="KW-1185">Reference proteome</keyword>
<dbReference type="PANTHER" id="PTHR34781">
    <property type="entry name" value="TRANSMEMBRANE PROTEIN"/>
    <property type="match status" value="1"/>
</dbReference>
<accession>A0A9Q1GNA5</accession>
<evidence type="ECO:0000256" key="1">
    <source>
        <dbReference type="SAM" id="Phobius"/>
    </source>
</evidence>
<evidence type="ECO:0000313" key="3">
    <source>
        <dbReference type="Proteomes" id="UP001153076"/>
    </source>
</evidence>
<proteinExistence type="predicted"/>